<protein>
    <submittedName>
        <fullName evidence="1">Uncharacterized protein</fullName>
    </submittedName>
</protein>
<sequence length="261" mass="28105">MCACDGRRYRSNVGTWRTSLKDESKDLREAFVEAYPPYVAAVLAERGIAVDEILADAVVEGASVLDGLLRNLEDTAVPEQHSTPLELFREALRPIDRALGLIGAPEPPAGSGARRLAPWDHYGLSPGSSQVLSPSAHEAHLRWGVAKAAAMARLVDSTTGPLLGLFCPAQDRQLLVTHAETSGYRTVVMPTATPVAVAVVSAEERGADAIVREAATESRVVVYGRFIDDIDEMRFKSLGASTVVHADQFLEQPGEYLPFLA</sequence>
<gene>
    <name evidence="1" type="ORF">MNBD_ACTINO01-1796</name>
</gene>
<dbReference type="EMBL" id="UOEI01000665">
    <property type="protein sequence ID" value="VAW09003.1"/>
    <property type="molecule type" value="Genomic_DNA"/>
</dbReference>
<evidence type="ECO:0000313" key="1">
    <source>
        <dbReference type="EMBL" id="VAW09003.1"/>
    </source>
</evidence>
<proteinExistence type="predicted"/>
<name>A0A3B0SYH5_9ZZZZ</name>
<accession>A0A3B0SYH5</accession>
<reference evidence="1" key="1">
    <citation type="submission" date="2018-06" db="EMBL/GenBank/DDBJ databases">
        <authorList>
            <person name="Zhirakovskaya E."/>
        </authorList>
    </citation>
    <scope>NUCLEOTIDE SEQUENCE</scope>
</reference>
<dbReference type="AlphaFoldDB" id="A0A3B0SYH5"/>
<organism evidence="1">
    <name type="scientific">hydrothermal vent metagenome</name>
    <dbReference type="NCBI Taxonomy" id="652676"/>
    <lineage>
        <taxon>unclassified sequences</taxon>
        <taxon>metagenomes</taxon>
        <taxon>ecological metagenomes</taxon>
    </lineage>
</organism>